<proteinExistence type="predicted"/>
<organism evidence="1 2">
    <name type="scientific">Kosmotoga olearia (strain ATCC BAA-1733 / DSM 21960 / TBF 19.5.1)</name>
    <dbReference type="NCBI Taxonomy" id="521045"/>
    <lineage>
        <taxon>Bacteria</taxon>
        <taxon>Thermotogati</taxon>
        <taxon>Thermotogota</taxon>
        <taxon>Thermotogae</taxon>
        <taxon>Kosmotogales</taxon>
        <taxon>Kosmotogaceae</taxon>
        <taxon>Kosmotoga</taxon>
    </lineage>
</organism>
<dbReference type="EMBL" id="CP001634">
    <property type="protein sequence ID" value="ACR79793.1"/>
    <property type="molecule type" value="Genomic_DNA"/>
</dbReference>
<reference evidence="1 2" key="1">
    <citation type="submission" date="2009-06" db="EMBL/GenBank/DDBJ databases">
        <title>Complete sequence of Thermotogales bacterium TBF 19.5.1.</title>
        <authorList>
            <consortium name="US DOE Joint Genome Institute"/>
            <person name="Lucas S."/>
            <person name="Copeland A."/>
            <person name="Lapidus A."/>
            <person name="Glavina del Rio T."/>
            <person name="Tice H."/>
            <person name="Bruce D."/>
            <person name="Goodwin L."/>
            <person name="Pitluck S."/>
            <person name="Chertkov O."/>
            <person name="Brettin T."/>
            <person name="Detter J.C."/>
            <person name="Han C."/>
            <person name="Schmutz J."/>
            <person name="Larimer F."/>
            <person name="Land M."/>
            <person name="Hauser L."/>
            <person name="Kyrpides N."/>
            <person name="Ovchinnikova G."/>
            <person name="Noll K."/>
        </authorList>
    </citation>
    <scope>NUCLEOTIDE SEQUENCE [LARGE SCALE GENOMIC DNA]</scope>
    <source>
        <strain evidence="2">ATCC BAA-1733 / DSM 21960 / TBF 19.5.1</strain>
    </source>
</reference>
<dbReference type="HOGENOM" id="CLU_1584541_0_0_0"/>
<evidence type="ECO:0000313" key="1">
    <source>
        <dbReference type="EMBL" id="ACR79793.1"/>
    </source>
</evidence>
<dbReference type="AlphaFoldDB" id="C5CI14"/>
<keyword evidence="2" id="KW-1185">Reference proteome</keyword>
<dbReference type="eggNOG" id="ENOG5033C44">
    <property type="taxonomic scope" value="Bacteria"/>
</dbReference>
<protein>
    <submittedName>
        <fullName evidence="1">Uncharacterized protein</fullName>
    </submittedName>
</protein>
<dbReference type="KEGG" id="kol:Kole_1091"/>
<evidence type="ECO:0000313" key="2">
    <source>
        <dbReference type="Proteomes" id="UP000002382"/>
    </source>
</evidence>
<accession>C5CI14</accession>
<sequence length="158" mass="17870">MTKPTVRIKYPVSRKILRLLKPSDLISYAGKAFCFTCTSLELFAKYEKLEGAPLVDLSQEIVVLGTVENEVLFLDKRFPTPEELEYLFLRGVSATIGRPVTGSHITELYMRFGRVHFVPTEEFSFIHDDVTIMAKSVELDDLILYVNVASNGSIYLEG</sequence>
<dbReference type="Proteomes" id="UP000002382">
    <property type="component" value="Chromosome"/>
</dbReference>
<gene>
    <name evidence="1" type="ordered locus">Kole_1091</name>
</gene>
<dbReference type="OrthoDB" id="37476at2"/>
<dbReference type="STRING" id="521045.Kole_1091"/>
<name>C5CI14_KOSOT</name>
<reference evidence="1 2" key="2">
    <citation type="journal article" date="2011" name="J. Bacteriol.">
        <title>Genome Sequence of Kosmotoga olearia Strain TBF 19.5.1, a Thermophilic Bacterium with a Wide Growth Temperature Range, Isolated from the Troll B Oil Platform in the North Sea.</title>
        <authorList>
            <person name="Swithers K.S."/>
            <person name="Dipippo J.L."/>
            <person name="Bruce D.C."/>
            <person name="Detter C."/>
            <person name="Tapia R."/>
            <person name="Han S."/>
            <person name="Goodwin L.A."/>
            <person name="Han J."/>
            <person name="Woyke T."/>
            <person name="Pitluck S."/>
            <person name="Pennacchio L."/>
            <person name="Nolan M."/>
            <person name="Mikhailova N."/>
            <person name="Land M.L."/>
            <person name="Nesbo C.L."/>
            <person name="Gogarten J.P."/>
            <person name="Noll K.M."/>
        </authorList>
    </citation>
    <scope>NUCLEOTIDE SEQUENCE [LARGE SCALE GENOMIC DNA]</scope>
    <source>
        <strain evidence="2">ATCC BAA-1733 / DSM 21960 / TBF 19.5.1</strain>
    </source>
</reference>
<dbReference type="RefSeq" id="WP_015868451.1">
    <property type="nucleotide sequence ID" value="NC_012785.1"/>
</dbReference>